<accession>A0A1H6VWT0</accession>
<evidence type="ECO:0000259" key="1">
    <source>
        <dbReference type="PROSITE" id="PS50822"/>
    </source>
</evidence>
<dbReference type="GO" id="GO:0003676">
    <property type="term" value="F:nucleic acid binding"/>
    <property type="evidence" value="ECO:0007669"/>
    <property type="project" value="InterPro"/>
</dbReference>
<dbReference type="GeneID" id="76389849"/>
<organism evidence="2 3">
    <name type="scientific">Halohasta litchfieldiae</name>
    <dbReference type="NCBI Taxonomy" id="1073996"/>
    <lineage>
        <taxon>Archaea</taxon>
        <taxon>Methanobacteriati</taxon>
        <taxon>Methanobacteriota</taxon>
        <taxon>Stenosarchaea group</taxon>
        <taxon>Halobacteria</taxon>
        <taxon>Halobacteriales</taxon>
        <taxon>Haloferacaceae</taxon>
        <taxon>Halohasta</taxon>
    </lineage>
</organism>
<dbReference type="SMART" id="SM00950">
    <property type="entry name" value="Piwi"/>
    <property type="match status" value="1"/>
</dbReference>
<reference evidence="2 3" key="1">
    <citation type="submission" date="2016-10" db="EMBL/GenBank/DDBJ databases">
        <authorList>
            <person name="de Groot N.N."/>
        </authorList>
    </citation>
    <scope>NUCLEOTIDE SEQUENCE [LARGE SCALE GENOMIC DNA]</scope>
    <source>
        <strain evidence="2 3">DSM 22187</strain>
    </source>
</reference>
<dbReference type="OrthoDB" id="342138at2157"/>
<dbReference type="InterPro" id="IPR012337">
    <property type="entry name" value="RNaseH-like_sf"/>
</dbReference>
<evidence type="ECO:0000313" key="3">
    <source>
        <dbReference type="Proteomes" id="UP000198888"/>
    </source>
</evidence>
<feature type="domain" description="Piwi" evidence="1">
    <location>
        <begin position="1"/>
        <end position="250"/>
    </location>
</feature>
<dbReference type="EMBL" id="FNYR01000019">
    <property type="protein sequence ID" value="SEJ07534.1"/>
    <property type="molecule type" value="Genomic_DNA"/>
</dbReference>
<dbReference type="Pfam" id="PF02171">
    <property type="entry name" value="Piwi"/>
    <property type="match status" value="1"/>
</dbReference>
<name>A0A1H6VWT0_9EURY</name>
<proteinExistence type="predicted"/>
<dbReference type="InterPro" id="IPR003165">
    <property type="entry name" value="Piwi"/>
</dbReference>
<protein>
    <submittedName>
        <fullName evidence="2">Piwi domain-containing protein</fullName>
    </submittedName>
</protein>
<dbReference type="SUPFAM" id="SSF53098">
    <property type="entry name" value="Ribonuclease H-like"/>
    <property type="match status" value="1"/>
</dbReference>
<dbReference type="InterPro" id="IPR036397">
    <property type="entry name" value="RNaseH_sf"/>
</dbReference>
<gene>
    <name evidence="2" type="ORF">SAMN05444271_11955</name>
</gene>
<dbReference type="Gene3D" id="3.30.420.10">
    <property type="entry name" value="Ribonuclease H-like superfamily/Ribonuclease H"/>
    <property type="match status" value="1"/>
</dbReference>
<dbReference type="AlphaFoldDB" id="A0A1H6VWT0"/>
<dbReference type="PROSITE" id="PS50822">
    <property type="entry name" value="PIWI"/>
    <property type="match status" value="1"/>
</dbReference>
<evidence type="ECO:0000313" key="2">
    <source>
        <dbReference type="EMBL" id="SEJ07534.1"/>
    </source>
</evidence>
<dbReference type="RefSeq" id="WP_218143685.1">
    <property type="nucleotide sequence ID" value="NZ_CP024845.1"/>
</dbReference>
<dbReference type="STRING" id="1073996.SAMN05444271_11955"/>
<keyword evidence="3" id="KW-1185">Reference proteome</keyword>
<sequence length="262" mass="28765">MIREDNLDNKWAVRNTALGLVAGAGGIPWRVDEMPGEVDCFVGLDATRDPKTGQFLGASANVVLADGTVFVSKTQSLQSGETFDEDAIIDILKDVNREFVRAEGDSPSNIVIHRDGRVFEDVDTIVEPFDEIGIEIDIVDVRKSGAPRAAILQNGDFQIDHKGQLFIAQNDEFGFLTTTGRPEFDESDGLGTPRALRVVRRAGDTPMQTLLEQVYWLSESHIGSDQGSTRLPITTYYADKCAESAREGYLINGELIRGVPYV</sequence>
<dbReference type="Proteomes" id="UP000198888">
    <property type="component" value="Unassembled WGS sequence"/>
</dbReference>